<dbReference type="Gene3D" id="3.90.1150.10">
    <property type="entry name" value="Aspartate Aminotransferase, domain 1"/>
    <property type="match status" value="1"/>
</dbReference>
<evidence type="ECO:0000256" key="1">
    <source>
        <dbReference type="ARBA" id="ARBA00001933"/>
    </source>
</evidence>
<dbReference type="EMBL" id="UINC01003943">
    <property type="protein sequence ID" value="SVA10539.1"/>
    <property type="molecule type" value="Genomic_DNA"/>
</dbReference>
<dbReference type="PANTHER" id="PTHR43586">
    <property type="entry name" value="CYSTEINE DESULFURASE"/>
    <property type="match status" value="1"/>
</dbReference>
<dbReference type="NCBIfam" id="TIGR01979">
    <property type="entry name" value="sufS"/>
    <property type="match status" value="1"/>
</dbReference>
<evidence type="ECO:0000256" key="5">
    <source>
        <dbReference type="ARBA" id="ARBA00022898"/>
    </source>
</evidence>
<evidence type="ECO:0000313" key="8">
    <source>
        <dbReference type="EMBL" id="SVA10539.1"/>
    </source>
</evidence>
<evidence type="ECO:0000256" key="2">
    <source>
        <dbReference type="ARBA" id="ARBA00010447"/>
    </source>
</evidence>
<comment type="catalytic activity">
    <reaction evidence="6">
        <text>(sulfur carrier)-H + L-cysteine = (sulfur carrier)-SH + L-alanine</text>
        <dbReference type="Rhea" id="RHEA:43892"/>
        <dbReference type="Rhea" id="RHEA-COMP:14737"/>
        <dbReference type="Rhea" id="RHEA-COMP:14739"/>
        <dbReference type="ChEBI" id="CHEBI:29917"/>
        <dbReference type="ChEBI" id="CHEBI:35235"/>
        <dbReference type="ChEBI" id="CHEBI:57972"/>
        <dbReference type="ChEBI" id="CHEBI:64428"/>
        <dbReference type="EC" id="2.8.1.7"/>
    </reaction>
</comment>
<evidence type="ECO:0000259" key="7">
    <source>
        <dbReference type="Pfam" id="PF00266"/>
    </source>
</evidence>
<dbReference type="Pfam" id="PF00266">
    <property type="entry name" value="Aminotran_5"/>
    <property type="match status" value="1"/>
</dbReference>
<evidence type="ECO:0000256" key="6">
    <source>
        <dbReference type="ARBA" id="ARBA00050776"/>
    </source>
</evidence>
<dbReference type="GO" id="GO:0031071">
    <property type="term" value="F:cysteine desulfurase activity"/>
    <property type="evidence" value="ECO:0007669"/>
    <property type="project" value="UniProtKB-EC"/>
</dbReference>
<dbReference type="InterPro" id="IPR010970">
    <property type="entry name" value="Cys_dSase_SufS"/>
</dbReference>
<evidence type="ECO:0000256" key="3">
    <source>
        <dbReference type="ARBA" id="ARBA00012239"/>
    </source>
</evidence>
<keyword evidence="4" id="KW-0808">Transferase</keyword>
<sequence length="413" mass="44342">MTTTTLDVAAIKADFPLLGREVHGCPIVYLDSAATSQKPRQVLDALNRYYEEINANIHRGAYHIAEQATTAVEDSRAALARFVGAPETTEIVFAKNATEAINLVAHSWGRTNLGSGDVVLLTAMEHHANIVPWQQLAAERGIEVRWIPVGDDGNLDLSDLDRLLDGVRLVAVSAASNVLGTLPPIRWIADAAHGVGALCLVDASQWVPHQPTDVAAWDCDFVVFTGHKMCGPTGVGVLWGRSDLLDAMPPFLGGGSMIRNVTFDGFTPAEVPARFEAGTQPIAEIIGLHAAVEYLEAIGMEAIRDHERDLTAYALRTLSERLGEDLVIHGPDTAEGRGGTLSLAYRDIHPHDLSQVLDQHGVCVRAGHHCAKPLMAVLGVNATARASLYLYNDEADVDALADALVDAGDFFAF</sequence>
<dbReference type="SUPFAM" id="SSF53383">
    <property type="entry name" value="PLP-dependent transferases"/>
    <property type="match status" value="1"/>
</dbReference>
<accession>A0A381T468</accession>
<dbReference type="GO" id="GO:0006534">
    <property type="term" value="P:cysteine metabolic process"/>
    <property type="evidence" value="ECO:0007669"/>
    <property type="project" value="InterPro"/>
</dbReference>
<name>A0A381T468_9ZZZZ</name>
<evidence type="ECO:0000256" key="4">
    <source>
        <dbReference type="ARBA" id="ARBA00022679"/>
    </source>
</evidence>
<proteinExistence type="inferred from homology"/>
<dbReference type="Gene3D" id="3.40.640.10">
    <property type="entry name" value="Type I PLP-dependent aspartate aminotransferase-like (Major domain)"/>
    <property type="match status" value="1"/>
</dbReference>
<keyword evidence="5" id="KW-0663">Pyridoxal phosphate</keyword>
<dbReference type="InterPro" id="IPR000192">
    <property type="entry name" value="Aminotrans_V_dom"/>
</dbReference>
<dbReference type="GO" id="GO:0030170">
    <property type="term" value="F:pyridoxal phosphate binding"/>
    <property type="evidence" value="ECO:0007669"/>
    <property type="project" value="InterPro"/>
</dbReference>
<gene>
    <name evidence="8" type="ORF">METZ01_LOCUS63393</name>
</gene>
<organism evidence="8">
    <name type="scientific">marine metagenome</name>
    <dbReference type="NCBI Taxonomy" id="408172"/>
    <lineage>
        <taxon>unclassified sequences</taxon>
        <taxon>metagenomes</taxon>
        <taxon>ecological metagenomes</taxon>
    </lineage>
</organism>
<dbReference type="CDD" id="cd06453">
    <property type="entry name" value="SufS_like"/>
    <property type="match status" value="1"/>
</dbReference>
<feature type="domain" description="Aminotransferase class V" evidence="7">
    <location>
        <begin position="28"/>
        <end position="400"/>
    </location>
</feature>
<dbReference type="EC" id="2.8.1.7" evidence="3"/>
<dbReference type="InterPro" id="IPR015424">
    <property type="entry name" value="PyrdxlP-dep_Trfase"/>
</dbReference>
<comment type="cofactor">
    <cofactor evidence="1">
        <name>pyridoxal 5'-phosphate</name>
        <dbReference type="ChEBI" id="CHEBI:597326"/>
    </cofactor>
</comment>
<dbReference type="PANTHER" id="PTHR43586:SF8">
    <property type="entry name" value="CYSTEINE DESULFURASE 1, CHLOROPLASTIC"/>
    <property type="match status" value="1"/>
</dbReference>
<dbReference type="InterPro" id="IPR015422">
    <property type="entry name" value="PyrdxlP-dep_Trfase_small"/>
</dbReference>
<protein>
    <recommendedName>
        <fullName evidence="3">cysteine desulfurase</fullName>
        <ecNumber evidence="3">2.8.1.7</ecNumber>
    </recommendedName>
</protein>
<dbReference type="AlphaFoldDB" id="A0A381T468"/>
<comment type="similarity">
    <text evidence="2">Belongs to the class-V pyridoxal-phosphate-dependent aminotransferase family. Csd subfamily.</text>
</comment>
<dbReference type="PROSITE" id="PS00595">
    <property type="entry name" value="AA_TRANSFER_CLASS_5"/>
    <property type="match status" value="1"/>
</dbReference>
<dbReference type="InterPro" id="IPR015421">
    <property type="entry name" value="PyrdxlP-dep_Trfase_major"/>
</dbReference>
<dbReference type="InterPro" id="IPR020578">
    <property type="entry name" value="Aminotrans_V_PyrdxlP_BS"/>
</dbReference>
<reference evidence="8" key="1">
    <citation type="submission" date="2018-05" db="EMBL/GenBank/DDBJ databases">
        <authorList>
            <person name="Lanie J.A."/>
            <person name="Ng W.-L."/>
            <person name="Kazmierczak K.M."/>
            <person name="Andrzejewski T.M."/>
            <person name="Davidsen T.M."/>
            <person name="Wayne K.J."/>
            <person name="Tettelin H."/>
            <person name="Glass J.I."/>
            <person name="Rusch D."/>
            <person name="Podicherti R."/>
            <person name="Tsui H.-C.T."/>
            <person name="Winkler M.E."/>
        </authorList>
    </citation>
    <scope>NUCLEOTIDE SEQUENCE</scope>
</reference>